<feature type="compositionally biased region" description="Polar residues" evidence="1">
    <location>
        <begin position="24"/>
        <end position="47"/>
    </location>
</feature>
<comment type="caution">
    <text evidence="2">The sequence shown here is derived from an EMBL/GenBank/DDBJ whole genome shotgun (WGS) entry which is preliminary data.</text>
</comment>
<feature type="region of interest" description="Disordered" evidence="1">
    <location>
        <begin position="1"/>
        <end position="47"/>
    </location>
</feature>
<protein>
    <submittedName>
        <fullName evidence="2">Uncharacterized protein</fullName>
    </submittedName>
</protein>
<dbReference type="AlphaFoldDB" id="A0AAN9II96"/>
<evidence type="ECO:0000313" key="2">
    <source>
        <dbReference type="EMBL" id="KAK7273386.1"/>
    </source>
</evidence>
<name>A0AAN9II96_CROPI</name>
<evidence type="ECO:0000313" key="3">
    <source>
        <dbReference type="Proteomes" id="UP001372338"/>
    </source>
</evidence>
<accession>A0AAN9II96</accession>
<evidence type="ECO:0000256" key="1">
    <source>
        <dbReference type="SAM" id="MobiDB-lite"/>
    </source>
</evidence>
<organism evidence="2 3">
    <name type="scientific">Crotalaria pallida</name>
    <name type="common">Smooth rattlebox</name>
    <name type="synonym">Crotalaria striata</name>
    <dbReference type="NCBI Taxonomy" id="3830"/>
    <lineage>
        <taxon>Eukaryota</taxon>
        <taxon>Viridiplantae</taxon>
        <taxon>Streptophyta</taxon>
        <taxon>Embryophyta</taxon>
        <taxon>Tracheophyta</taxon>
        <taxon>Spermatophyta</taxon>
        <taxon>Magnoliopsida</taxon>
        <taxon>eudicotyledons</taxon>
        <taxon>Gunneridae</taxon>
        <taxon>Pentapetalae</taxon>
        <taxon>rosids</taxon>
        <taxon>fabids</taxon>
        <taxon>Fabales</taxon>
        <taxon>Fabaceae</taxon>
        <taxon>Papilionoideae</taxon>
        <taxon>50 kb inversion clade</taxon>
        <taxon>genistoids sensu lato</taxon>
        <taxon>core genistoids</taxon>
        <taxon>Crotalarieae</taxon>
        <taxon>Crotalaria</taxon>
    </lineage>
</organism>
<proteinExistence type="predicted"/>
<reference evidence="2 3" key="1">
    <citation type="submission" date="2024-01" db="EMBL/GenBank/DDBJ databases">
        <title>The genomes of 5 underutilized Papilionoideae crops provide insights into root nodulation and disease resistanc.</title>
        <authorList>
            <person name="Yuan L."/>
        </authorList>
    </citation>
    <scope>NUCLEOTIDE SEQUENCE [LARGE SCALE GENOMIC DNA]</scope>
    <source>
        <strain evidence="2">ZHUSHIDOU_FW_LH</strain>
        <tissue evidence="2">Leaf</tissue>
    </source>
</reference>
<gene>
    <name evidence="2" type="ORF">RIF29_14435</name>
</gene>
<sequence length="76" mass="8414">MKIEVEPEEEDSEGESEKLEYPDPTQSHSHPKSTNHPFALGTGSSPRTSVHILRSASERASVRATNKALDLHLISY</sequence>
<dbReference type="EMBL" id="JAYWIO010000003">
    <property type="protein sequence ID" value="KAK7273386.1"/>
    <property type="molecule type" value="Genomic_DNA"/>
</dbReference>
<feature type="compositionally biased region" description="Acidic residues" evidence="1">
    <location>
        <begin position="1"/>
        <end position="14"/>
    </location>
</feature>
<keyword evidence="3" id="KW-1185">Reference proteome</keyword>
<dbReference type="Proteomes" id="UP001372338">
    <property type="component" value="Unassembled WGS sequence"/>
</dbReference>